<feature type="transmembrane region" description="Helical" evidence="7">
    <location>
        <begin position="139"/>
        <end position="159"/>
    </location>
</feature>
<feature type="region of interest" description="Disordered" evidence="6">
    <location>
        <begin position="339"/>
        <end position="359"/>
    </location>
</feature>
<organism evidence="9 10">
    <name type="scientific">Frigoribacterium faeni</name>
    <dbReference type="NCBI Taxonomy" id="145483"/>
    <lineage>
        <taxon>Bacteria</taxon>
        <taxon>Bacillati</taxon>
        <taxon>Actinomycetota</taxon>
        <taxon>Actinomycetes</taxon>
        <taxon>Micrococcales</taxon>
        <taxon>Microbacteriaceae</taxon>
        <taxon>Frigoribacterium</taxon>
    </lineage>
</organism>
<dbReference type="Proteomes" id="UP000321154">
    <property type="component" value="Unassembled WGS sequence"/>
</dbReference>
<keyword evidence="10" id="KW-1185">Reference proteome</keyword>
<evidence type="ECO:0000256" key="4">
    <source>
        <dbReference type="ARBA" id="ARBA00022989"/>
    </source>
</evidence>
<dbReference type="EMBL" id="BJUV01000059">
    <property type="protein sequence ID" value="GEK84770.1"/>
    <property type="molecule type" value="Genomic_DNA"/>
</dbReference>
<comment type="caution">
    <text evidence="9">The sequence shown here is derived from an EMBL/GenBank/DDBJ whole genome shotgun (WGS) entry which is preliminary data.</text>
</comment>
<comment type="subcellular location">
    <subcellularLocation>
        <location evidence="1">Membrane</location>
        <topology evidence="1">Multi-pass membrane protein</topology>
    </subcellularLocation>
</comment>
<dbReference type="InterPro" id="IPR050638">
    <property type="entry name" value="AA-Vitamin_Transporters"/>
</dbReference>
<evidence type="ECO:0000313" key="10">
    <source>
        <dbReference type="Proteomes" id="UP000321154"/>
    </source>
</evidence>
<feature type="transmembrane region" description="Helical" evidence="7">
    <location>
        <begin position="86"/>
        <end position="108"/>
    </location>
</feature>
<proteinExistence type="inferred from homology"/>
<evidence type="ECO:0000256" key="3">
    <source>
        <dbReference type="ARBA" id="ARBA00022692"/>
    </source>
</evidence>
<dbReference type="InterPro" id="IPR000620">
    <property type="entry name" value="EamA_dom"/>
</dbReference>
<dbReference type="SUPFAM" id="SSF103481">
    <property type="entry name" value="Multidrug resistance efflux transporter EmrE"/>
    <property type="match status" value="2"/>
</dbReference>
<feature type="transmembrane region" description="Helical" evidence="7">
    <location>
        <begin position="171"/>
        <end position="190"/>
    </location>
</feature>
<comment type="similarity">
    <text evidence="2">Belongs to the EamA transporter family.</text>
</comment>
<feature type="transmembrane region" description="Helical" evidence="7">
    <location>
        <begin position="117"/>
        <end position="133"/>
    </location>
</feature>
<feature type="domain" description="EamA" evidence="8">
    <location>
        <begin position="7"/>
        <end position="130"/>
    </location>
</feature>
<evidence type="ECO:0000256" key="5">
    <source>
        <dbReference type="ARBA" id="ARBA00023136"/>
    </source>
</evidence>
<keyword evidence="5 7" id="KW-0472">Membrane</keyword>
<evidence type="ECO:0000313" key="9">
    <source>
        <dbReference type="EMBL" id="GEK84770.1"/>
    </source>
</evidence>
<feature type="transmembrane region" description="Helical" evidence="7">
    <location>
        <begin position="267"/>
        <end position="284"/>
    </location>
</feature>
<dbReference type="PANTHER" id="PTHR32322:SF9">
    <property type="entry name" value="AMINO-ACID METABOLITE EFFLUX PUMP-RELATED"/>
    <property type="match status" value="1"/>
</dbReference>
<gene>
    <name evidence="9" type="ORF">FFA01_30790</name>
</gene>
<dbReference type="InterPro" id="IPR037185">
    <property type="entry name" value="EmrE-like"/>
</dbReference>
<feature type="transmembrane region" description="Helical" evidence="7">
    <location>
        <begin position="61"/>
        <end position="80"/>
    </location>
</feature>
<keyword evidence="4 7" id="KW-1133">Transmembrane helix</keyword>
<keyword evidence="3 7" id="KW-0812">Transmembrane</keyword>
<dbReference type="Pfam" id="PF00892">
    <property type="entry name" value="EamA"/>
    <property type="match status" value="2"/>
</dbReference>
<evidence type="ECO:0000256" key="7">
    <source>
        <dbReference type="SAM" id="Phobius"/>
    </source>
</evidence>
<name>A0ABQ0UTG3_9MICO</name>
<evidence type="ECO:0000256" key="6">
    <source>
        <dbReference type="SAM" id="MobiDB-lite"/>
    </source>
</evidence>
<dbReference type="RefSeq" id="WP_146857081.1">
    <property type="nucleotide sequence ID" value="NZ_BAAAHR010000004.1"/>
</dbReference>
<reference evidence="9 10" key="1">
    <citation type="submission" date="2019-07" db="EMBL/GenBank/DDBJ databases">
        <title>Whole genome shotgun sequence of Frigoribacterium faeni NBRC 103066.</title>
        <authorList>
            <person name="Hosoyama A."/>
            <person name="Uohara A."/>
            <person name="Ohji S."/>
            <person name="Ichikawa N."/>
        </authorList>
    </citation>
    <scope>NUCLEOTIDE SEQUENCE [LARGE SCALE GENOMIC DNA]</scope>
    <source>
        <strain evidence="9 10">NBRC 103066</strain>
    </source>
</reference>
<sequence length="359" mass="36782">MSPRDRLLALVVAVCWGVNFPMTALALEHFPPILLVAVRFALLAVPTLLFVPRPAIPWSRLLMVGFALGILQFGFLYLGMKAGMPSGLASLVLQASAPFTVVIAGIWLRERITRRQAIGIGVAVLALAAIAVHRSQVAALLPVVLCLCAALGWGLGNVAVRRAAAPNPLHLTLWMSVVPPIPMLLLSLAVEGPARIGETFATLLTLEAVPSIVGLLYVVLVATVLGYGLWTRLLATYPSSTVAPFSMLVPVVGVLASWWAFGEVPDVVEVVAGVVVVAGVLFASRVPRVRREAGAAAGADAGDAGASAGDSGVDAEAPRVADAVAAGAGAGVGVVPAGGMPAAAEDGRGSAPRSDQRTG</sequence>
<evidence type="ECO:0000256" key="2">
    <source>
        <dbReference type="ARBA" id="ARBA00007362"/>
    </source>
</evidence>
<feature type="transmembrane region" description="Helical" evidence="7">
    <location>
        <begin position="36"/>
        <end position="52"/>
    </location>
</feature>
<evidence type="ECO:0000259" key="8">
    <source>
        <dbReference type="Pfam" id="PF00892"/>
    </source>
</evidence>
<accession>A0ABQ0UTG3</accession>
<protein>
    <submittedName>
        <fullName evidence="9">Membrane protein</fullName>
    </submittedName>
</protein>
<feature type="domain" description="EamA" evidence="8">
    <location>
        <begin position="143"/>
        <end position="284"/>
    </location>
</feature>
<feature type="transmembrane region" description="Helical" evidence="7">
    <location>
        <begin position="210"/>
        <end position="230"/>
    </location>
</feature>
<evidence type="ECO:0000256" key="1">
    <source>
        <dbReference type="ARBA" id="ARBA00004141"/>
    </source>
</evidence>
<feature type="transmembrane region" description="Helical" evidence="7">
    <location>
        <begin position="242"/>
        <end position="261"/>
    </location>
</feature>
<dbReference type="PANTHER" id="PTHR32322">
    <property type="entry name" value="INNER MEMBRANE TRANSPORTER"/>
    <property type="match status" value="1"/>
</dbReference>